<dbReference type="PROSITE" id="PS00478">
    <property type="entry name" value="LIM_DOMAIN_1"/>
    <property type="match status" value="1"/>
</dbReference>
<dbReference type="OrthoDB" id="1679758at2759"/>
<gene>
    <name evidence="5" type="ORF">CEUSTIGMA_g7640.t1</name>
</gene>
<keyword evidence="1 3" id="KW-0479">Metal-binding</keyword>
<proteinExistence type="predicted"/>
<evidence type="ECO:0000313" key="6">
    <source>
        <dbReference type="Proteomes" id="UP000232323"/>
    </source>
</evidence>
<evidence type="ECO:0000256" key="3">
    <source>
        <dbReference type="PROSITE-ProRule" id="PRU00125"/>
    </source>
</evidence>
<protein>
    <recommendedName>
        <fullName evidence="4">LIM zinc-binding domain-containing protein</fullName>
    </recommendedName>
</protein>
<evidence type="ECO:0000313" key="5">
    <source>
        <dbReference type="EMBL" id="GAX80202.1"/>
    </source>
</evidence>
<dbReference type="AlphaFoldDB" id="A0A250XBE9"/>
<feature type="domain" description="LIM zinc-binding" evidence="4">
    <location>
        <begin position="3"/>
        <end position="73"/>
    </location>
</feature>
<keyword evidence="6" id="KW-1185">Reference proteome</keyword>
<evidence type="ECO:0000259" key="4">
    <source>
        <dbReference type="PROSITE" id="PS50023"/>
    </source>
</evidence>
<evidence type="ECO:0000256" key="2">
    <source>
        <dbReference type="ARBA" id="ARBA00022833"/>
    </source>
</evidence>
<dbReference type="InterPro" id="IPR001781">
    <property type="entry name" value="Znf_LIM"/>
</dbReference>
<dbReference type="Pfam" id="PF00412">
    <property type="entry name" value="LIM"/>
    <property type="match status" value="1"/>
</dbReference>
<comment type="caution">
    <text evidence="5">The sequence shown here is derived from an EMBL/GenBank/DDBJ whole genome shotgun (WGS) entry which is preliminary data.</text>
</comment>
<dbReference type="GO" id="GO:0046872">
    <property type="term" value="F:metal ion binding"/>
    <property type="evidence" value="ECO:0007669"/>
    <property type="project" value="UniProtKB-KW"/>
</dbReference>
<accession>A0A250XBE9</accession>
<dbReference type="PROSITE" id="PS50023">
    <property type="entry name" value="LIM_DOMAIN_2"/>
    <property type="match status" value="1"/>
</dbReference>
<evidence type="ECO:0000256" key="1">
    <source>
        <dbReference type="ARBA" id="ARBA00022723"/>
    </source>
</evidence>
<keyword evidence="3" id="KW-0440">LIM domain</keyword>
<reference evidence="5 6" key="1">
    <citation type="submission" date="2017-08" db="EMBL/GenBank/DDBJ databases">
        <title>Acidophilic green algal genome provides insights into adaptation to an acidic environment.</title>
        <authorList>
            <person name="Hirooka S."/>
            <person name="Hirose Y."/>
            <person name="Kanesaki Y."/>
            <person name="Higuchi S."/>
            <person name="Fujiwara T."/>
            <person name="Onuma R."/>
            <person name="Era A."/>
            <person name="Ohbayashi R."/>
            <person name="Uzuka A."/>
            <person name="Nozaki H."/>
            <person name="Yoshikawa H."/>
            <person name="Miyagishima S.Y."/>
        </authorList>
    </citation>
    <scope>NUCLEOTIDE SEQUENCE [LARGE SCALE GENOMIC DNA]</scope>
    <source>
        <strain evidence="5 6">NIES-2499</strain>
    </source>
</reference>
<name>A0A250XBE9_9CHLO</name>
<dbReference type="EMBL" id="BEGY01000049">
    <property type="protein sequence ID" value="GAX80202.1"/>
    <property type="molecule type" value="Genomic_DNA"/>
</dbReference>
<dbReference type="Proteomes" id="UP000232323">
    <property type="component" value="Unassembled WGS sequence"/>
</dbReference>
<sequence length="148" mass="16379">MPRHCGGCGRPTEFAQEYTCSSKGWHPQCFKCSTCSRLLSFQPYHPRGITAKATVEASPRLFCTDCATQTEATEYVFSLHQTLIGTKGFGTKTSTLTATTSVLQHERKPISSVNAGNQIPNLCPSCSCPHWTLSGLEHRQCRECRCIF</sequence>
<dbReference type="SMART" id="SM00132">
    <property type="entry name" value="LIM"/>
    <property type="match status" value="1"/>
</dbReference>
<organism evidence="5 6">
    <name type="scientific">Chlamydomonas eustigma</name>
    <dbReference type="NCBI Taxonomy" id="1157962"/>
    <lineage>
        <taxon>Eukaryota</taxon>
        <taxon>Viridiplantae</taxon>
        <taxon>Chlorophyta</taxon>
        <taxon>core chlorophytes</taxon>
        <taxon>Chlorophyceae</taxon>
        <taxon>CS clade</taxon>
        <taxon>Chlamydomonadales</taxon>
        <taxon>Chlamydomonadaceae</taxon>
        <taxon>Chlamydomonas</taxon>
    </lineage>
</organism>
<dbReference type="Gene3D" id="2.10.110.10">
    <property type="entry name" value="Cysteine Rich Protein"/>
    <property type="match status" value="1"/>
</dbReference>
<keyword evidence="2 3" id="KW-0862">Zinc</keyword>